<reference evidence="4" key="1">
    <citation type="submission" date="2021-06" db="EMBL/GenBank/DDBJ databases">
        <authorList>
            <person name="Kallberg Y."/>
            <person name="Tangrot J."/>
            <person name="Rosling A."/>
        </authorList>
    </citation>
    <scope>NUCLEOTIDE SEQUENCE</scope>
    <source>
        <strain evidence="4">CL551</strain>
    </source>
</reference>
<feature type="coiled-coil region" evidence="2">
    <location>
        <begin position="251"/>
        <end position="320"/>
    </location>
</feature>
<dbReference type="SUPFAM" id="SSF47095">
    <property type="entry name" value="HMG-box"/>
    <property type="match status" value="1"/>
</dbReference>
<dbReference type="Gene3D" id="1.10.30.10">
    <property type="entry name" value="High mobility group box domain"/>
    <property type="match status" value="1"/>
</dbReference>
<organism evidence="4 5">
    <name type="scientific">Acaulospora morrowiae</name>
    <dbReference type="NCBI Taxonomy" id="94023"/>
    <lineage>
        <taxon>Eukaryota</taxon>
        <taxon>Fungi</taxon>
        <taxon>Fungi incertae sedis</taxon>
        <taxon>Mucoromycota</taxon>
        <taxon>Glomeromycotina</taxon>
        <taxon>Glomeromycetes</taxon>
        <taxon>Diversisporales</taxon>
        <taxon>Acaulosporaceae</taxon>
        <taxon>Acaulospora</taxon>
    </lineage>
</organism>
<evidence type="ECO:0000313" key="4">
    <source>
        <dbReference type="EMBL" id="CAG8438730.1"/>
    </source>
</evidence>
<gene>
    <name evidence="4" type="ORF">AMORRO_LOCUS116</name>
</gene>
<dbReference type="Proteomes" id="UP000789342">
    <property type="component" value="Unassembled WGS sequence"/>
</dbReference>
<feature type="domain" description="HMG box" evidence="3">
    <location>
        <begin position="8"/>
        <end position="72"/>
    </location>
</feature>
<dbReference type="GO" id="GO:0005634">
    <property type="term" value="C:nucleus"/>
    <property type="evidence" value="ECO:0007669"/>
    <property type="project" value="UniProtKB-UniRule"/>
</dbReference>
<proteinExistence type="predicted"/>
<dbReference type="PROSITE" id="PS50118">
    <property type="entry name" value="HMG_BOX_2"/>
    <property type="match status" value="1"/>
</dbReference>
<keyword evidence="1" id="KW-0238">DNA-binding</keyword>
<dbReference type="Pfam" id="PF00505">
    <property type="entry name" value="HMG_box"/>
    <property type="match status" value="1"/>
</dbReference>
<evidence type="ECO:0000259" key="3">
    <source>
        <dbReference type="PROSITE" id="PS50118"/>
    </source>
</evidence>
<dbReference type="InterPro" id="IPR009071">
    <property type="entry name" value="HMG_box_dom"/>
</dbReference>
<keyword evidence="1" id="KW-0539">Nucleus</keyword>
<comment type="caution">
    <text evidence="4">The sequence shown here is derived from an EMBL/GenBank/DDBJ whole genome shotgun (WGS) entry which is preliminary data.</text>
</comment>
<evidence type="ECO:0000256" key="1">
    <source>
        <dbReference type="PROSITE-ProRule" id="PRU00267"/>
    </source>
</evidence>
<name>A0A9N8V6U0_9GLOM</name>
<evidence type="ECO:0000313" key="5">
    <source>
        <dbReference type="Proteomes" id="UP000789342"/>
    </source>
</evidence>
<accession>A0A9N8V6U0</accession>
<feature type="DNA-binding region" description="HMG box" evidence="1">
    <location>
        <begin position="8"/>
        <end position="72"/>
    </location>
</feature>
<protein>
    <submittedName>
        <fullName evidence="4">10785_t:CDS:1</fullName>
    </submittedName>
</protein>
<dbReference type="AlphaFoldDB" id="A0A9N8V6U0"/>
<dbReference type="InterPro" id="IPR036910">
    <property type="entry name" value="HMG_box_dom_sf"/>
</dbReference>
<dbReference type="GO" id="GO:0003677">
    <property type="term" value="F:DNA binding"/>
    <property type="evidence" value="ECO:0007669"/>
    <property type="project" value="UniProtKB-UniRule"/>
</dbReference>
<keyword evidence="5" id="KW-1185">Reference proteome</keyword>
<dbReference type="EMBL" id="CAJVPV010000019">
    <property type="protein sequence ID" value="CAG8438730.1"/>
    <property type="molecule type" value="Genomic_DNA"/>
</dbReference>
<keyword evidence="2" id="KW-0175">Coiled coil</keyword>
<evidence type="ECO:0000256" key="2">
    <source>
        <dbReference type="SAM" id="Coils"/>
    </source>
</evidence>
<sequence length="324" mass="37424">MSNIEDVDKRPENGFFLFRTDVQYIINKNDRNMKATEISGIVGRIWNEVKTNNRTCKKLQAHYHYLSEKKKKVTNRNEPFDIHIMKLDDINDYSEQEITEELIKIIKSELPNLKIQHIRYSLPSLCNPSKGYFPHDDNNTHISASFTPEVSTSTSVPSVCFVSNSPNISLSTSGSTFNSASSFSALPLYSDSLHVLPPLSPSIQEIPDLTSSFFSINTHNLSLASTTISAMTNKNSEVNPEEDIPTLSKKREGLVTQRKKVDEEKKELMRKRKRIDDEIDELDSKVNRIMEQLRNEYNEYQKQKQEQEQEQVQVKEEERIYIID</sequence>